<accession>A0AAV1B666</accession>
<evidence type="ECO:0000256" key="1">
    <source>
        <dbReference type="SAM" id="Phobius"/>
    </source>
</evidence>
<keyword evidence="1" id="KW-1133">Transmembrane helix</keyword>
<organism evidence="2 3">
    <name type="scientific">Vicia faba</name>
    <name type="common">Broad bean</name>
    <name type="synonym">Faba vulgaris</name>
    <dbReference type="NCBI Taxonomy" id="3906"/>
    <lineage>
        <taxon>Eukaryota</taxon>
        <taxon>Viridiplantae</taxon>
        <taxon>Streptophyta</taxon>
        <taxon>Embryophyta</taxon>
        <taxon>Tracheophyta</taxon>
        <taxon>Spermatophyta</taxon>
        <taxon>Magnoliopsida</taxon>
        <taxon>eudicotyledons</taxon>
        <taxon>Gunneridae</taxon>
        <taxon>Pentapetalae</taxon>
        <taxon>rosids</taxon>
        <taxon>fabids</taxon>
        <taxon>Fabales</taxon>
        <taxon>Fabaceae</taxon>
        <taxon>Papilionoideae</taxon>
        <taxon>50 kb inversion clade</taxon>
        <taxon>NPAAA clade</taxon>
        <taxon>Hologalegina</taxon>
        <taxon>IRL clade</taxon>
        <taxon>Fabeae</taxon>
        <taxon>Vicia</taxon>
    </lineage>
</organism>
<feature type="transmembrane region" description="Helical" evidence="1">
    <location>
        <begin position="20"/>
        <end position="43"/>
    </location>
</feature>
<dbReference type="AlphaFoldDB" id="A0AAV1B666"/>
<keyword evidence="1" id="KW-0812">Transmembrane</keyword>
<evidence type="ECO:0000313" key="2">
    <source>
        <dbReference type="EMBL" id="CAI8618170.1"/>
    </source>
</evidence>
<evidence type="ECO:0000313" key="3">
    <source>
        <dbReference type="Proteomes" id="UP001157006"/>
    </source>
</evidence>
<keyword evidence="3" id="KW-1185">Reference proteome</keyword>
<dbReference type="EMBL" id="OX451741">
    <property type="protein sequence ID" value="CAI8618170.1"/>
    <property type="molecule type" value="Genomic_DNA"/>
</dbReference>
<name>A0AAV1B666_VICFA</name>
<dbReference type="Proteomes" id="UP001157006">
    <property type="component" value="Chromosome 6"/>
</dbReference>
<proteinExistence type="predicted"/>
<keyword evidence="1" id="KW-0472">Membrane</keyword>
<gene>
    <name evidence="2" type="ORF">VFH_VI110600</name>
</gene>
<protein>
    <submittedName>
        <fullName evidence="2">Uncharacterized protein</fullName>
    </submittedName>
</protein>
<reference evidence="2 3" key="1">
    <citation type="submission" date="2023-01" db="EMBL/GenBank/DDBJ databases">
        <authorList>
            <person name="Kreplak J."/>
        </authorList>
    </citation>
    <scope>NUCLEOTIDE SEQUENCE [LARGE SCALE GENOMIC DNA]</scope>
</reference>
<sequence>MLEAVNVNVRLNLESHVMLFFMTLRYMFGFFLLCIVICCLHIFQILNCLQTVKTGDTIFIGQYLFMGSETTSIWLEVSEVKGNDVVCIIKNSDSGRGQMEFYRYLMIQQN</sequence>